<evidence type="ECO:0000256" key="1">
    <source>
        <dbReference type="SAM" id="MobiDB-lite"/>
    </source>
</evidence>
<evidence type="ECO:0000313" key="4">
    <source>
        <dbReference type="Proteomes" id="UP000179807"/>
    </source>
</evidence>
<evidence type="ECO:0000259" key="2">
    <source>
        <dbReference type="PROSITE" id="PS50011"/>
    </source>
</evidence>
<organism evidence="3 4">
    <name type="scientific">Tritrichomonas foetus</name>
    <dbReference type="NCBI Taxonomy" id="1144522"/>
    <lineage>
        <taxon>Eukaryota</taxon>
        <taxon>Metamonada</taxon>
        <taxon>Parabasalia</taxon>
        <taxon>Tritrichomonadida</taxon>
        <taxon>Tritrichomonadidae</taxon>
        <taxon>Tritrichomonas</taxon>
    </lineage>
</organism>
<dbReference type="Gene3D" id="3.30.200.20">
    <property type="entry name" value="Phosphorylase Kinase, domain 1"/>
    <property type="match status" value="1"/>
</dbReference>
<dbReference type="InterPro" id="IPR050588">
    <property type="entry name" value="WNK_Ser-Thr_kinase"/>
</dbReference>
<dbReference type="AlphaFoldDB" id="A0A1J4JQP5"/>
<dbReference type="SMART" id="SM00220">
    <property type="entry name" value="S_TKc"/>
    <property type="match status" value="1"/>
</dbReference>
<accession>A0A1J4JQP5</accession>
<dbReference type="PANTHER" id="PTHR13902">
    <property type="entry name" value="SERINE/THREONINE-PROTEIN KINASE WNK WITH NO LYSINE -RELATED"/>
    <property type="match status" value="1"/>
</dbReference>
<dbReference type="InterPro" id="IPR011009">
    <property type="entry name" value="Kinase-like_dom_sf"/>
</dbReference>
<reference evidence="3" key="1">
    <citation type="submission" date="2016-10" db="EMBL/GenBank/DDBJ databases">
        <authorList>
            <person name="Benchimol M."/>
            <person name="Almeida L.G."/>
            <person name="Vasconcelos A.T."/>
            <person name="Perreira-Neves A."/>
            <person name="Rosa I.A."/>
            <person name="Tasca T."/>
            <person name="Bogo M.R."/>
            <person name="de Souza W."/>
        </authorList>
    </citation>
    <scope>NUCLEOTIDE SEQUENCE [LARGE SCALE GENOMIC DNA]</scope>
    <source>
        <strain evidence="3">K</strain>
    </source>
</reference>
<feature type="region of interest" description="Disordered" evidence="1">
    <location>
        <begin position="1"/>
        <end position="30"/>
    </location>
</feature>
<gene>
    <name evidence="3" type="ORF">TRFO_33981</name>
</gene>
<dbReference type="Proteomes" id="UP000179807">
    <property type="component" value="Unassembled WGS sequence"/>
</dbReference>
<dbReference type="RefSeq" id="XP_068352701.1">
    <property type="nucleotide sequence ID" value="XM_068509399.1"/>
</dbReference>
<dbReference type="EMBL" id="MLAK01000999">
    <property type="protein sequence ID" value="OHS99564.1"/>
    <property type="molecule type" value="Genomic_DNA"/>
</dbReference>
<dbReference type="PROSITE" id="PS50011">
    <property type="entry name" value="PROTEIN_KINASE_DOM"/>
    <property type="match status" value="1"/>
</dbReference>
<dbReference type="GO" id="GO:0005524">
    <property type="term" value="F:ATP binding"/>
    <property type="evidence" value="ECO:0007669"/>
    <property type="project" value="InterPro"/>
</dbReference>
<feature type="region of interest" description="Disordered" evidence="1">
    <location>
        <begin position="164"/>
        <end position="185"/>
    </location>
</feature>
<dbReference type="OrthoDB" id="4062651at2759"/>
<comment type="caution">
    <text evidence="3">The sequence shown here is derived from an EMBL/GenBank/DDBJ whole genome shotgun (WGS) entry which is preliminary data.</text>
</comment>
<dbReference type="Gene3D" id="1.10.510.10">
    <property type="entry name" value="Transferase(Phosphotransferase) domain 1"/>
    <property type="match status" value="1"/>
</dbReference>
<dbReference type="GO" id="GO:0004672">
    <property type="term" value="F:protein kinase activity"/>
    <property type="evidence" value="ECO:0007669"/>
    <property type="project" value="InterPro"/>
</dbReference>
<keyword evidence="4" id="KW-1185">Reference proteome</keyword>
<sequence length="455" mass="52092">MKRDFVDSGRASPDRSGPKERVPMDFDPSGRYQRFDEPLSLSEVSVRYKAYDKESGLEVAWHEIILDSRYFGECTGKCFNPKNRSQNGYFYNFFTANEKKNENNSRSHLIDNKVDCFHTLLKKLLINNAEIMKKMRHQNINSFLHFWTEEDRYEASSRTLNNLNHSTNHNANSNSKNQMNSNHSIHSNSNNHIIKLFYITESVSTNSILRNISDITEIRSKVLSRWFLPVLESLNFLHSQNPAIIHGRIQLSSIFIKPTTGAVKITSPLLLSPLQFVTNIHLKLRPSTPPEFLNNDCGTYSDIWHFGLALLHVITKIEPYIECETPFHLIRKLMNYEPPDSLKLVKDRLAWSLISSCLMPPNERPTASELLRHPFFLQNFNQKSEEANLTHASSEGLATNEIQDDGFVVIFSGKPTKSNETLPLSASKKQRNTNVPLQKSGRFAVSVPHFGIGNK</sequence>
<proteinExistence type="predicted"/>
<dbReference type="InterPro" id="IPR000719">
    <property type="entry name" value="Prot_kinase_dom"/>
</dbReference>
<dbReference type="VEuPathDB" id="TrichDB:TRFO_33981"/>
<name>A0A1J4JQP5_9EUKA</name>
<feature type="compositionally biased region" description="Basic and acidic residues" evidence="1">
    <location>
        <begin position="1"/>
        <end position="24"/>
    </location>
</feature>
<dbReference type="GeneID" id="94844103"/>
<protein>
    <recommendedName>
        <fullName evidence="2">Protein kinase domain-containing protein</fullName>
    </recommendedName>
</protein>
<dbReference type="SUPFAM" id="SSF56112">
    <property type="entry name" value="Protein kinase-like (PK-like)"/>
    <property type="match status" value="1"/>
</dbReference>
<evidence type="ECO:0000313" key="3">
    <source>
        <dbReference type="EMBL" id="OHS99564.1"/>
    </source>
</evidence>
<dbReference type="Pfam" id="PF00069">
    <property type="entry name" value="Pkinase"/>
    <property type="match status" value="1"/>
</dbReference>
<feature type="domain" description="Protein kinase" evidence="2">
    <location>
        <begin position="79"/>
        <end position="376"/>
    </location>
</feature>